<dbReference type="Proteomes" id="UP000574390">
    <property type="component" value="Unassembled WGS sequence"/>
</dbReference>
<dbReference type="GO" id="GO:0006979">
    <property type="term" value="P:response to oxidative stress"/>
    <property type="evidence" value="ECO:0007669"/>
    <property type="project" value="TreeGrafter"/>
</dbReference>
<evidence type="ECO:0000256" key="3">
    <source>
        <dbReference type="ARBA" id="ARBA00023004"/>
    </source>
</evidence>
<evidence type="ECO:0000313" key="6">
    <source>
        <dbReference type="EMBL" id="KAF4752938.1"/>
    </source>
</evidence>
<comment type="caution">
    <text evidence="6">The sequence shown here is derived from an EMBL/GenBank/DDBJ whole genome shotgun (WGS) entry which is preliminary data.</text>
</comment>
<dbReference type="PANTHER" id="PTHR10720">
    <property type="entry name" value="HEME OXYGENASE"/>
    <property type="match status" value="1"/>
</dbReference>
<feature type="compositionally biased region" description="Basic and acidic residues" evidence="5">
    <location>
        <begin position="396"/>
        <end position="408"/>
    </location>
</feature>
<dbReference type="GO" id="GO:0042167">
    <property type="term" value="P:heme catabolic process"/>
    <property type="evidence" value="ECO:0007669"/>
    <property type="project" value="TreeGrafter"/>
</dbReference>
<keyword evidence="2" id="KW-0479">Metal-binding</keyword>
<dbReference type="GO" id="GO:0020037">
    <property type="term" value="F:heme binding"/>
    <property type="evidence" value="ECO:0007669"/>
    <property type="project" value="TreeGrafter"/>
</dbReference>
<dbReference type="GO" id="GO:0004392">
    <property type="term" value="F:heme oxygenase (decyclizing) activity"/>
    <property type="evidence" value="ECO:0007669"/>
    <property type="project" value="InterPro"/>
</dbReference>
<dbReference type="Pfam" id="PF01126">
    <property type="entry name" value="Heme_oxygenase"/>
    <property type="match status" value="1"/>
</dbReference>
<feature type="coiled-coil region" evidence="4">
    <location>
        <begin position="480"/>
        <end position="510"/>
    </location>
</feature>
<evidence type="ECO:0000313" key="7">
    <source>
        <dbReference type="Proteomes" id="UP000574390"/>
    </source>
</evidence>
<feature type="region of interest" description="Disordered" evidence="5">
    <location>
        <begin position="385"/>
        <end position="408"/>
    </location>
</feature>
<dbReference type="InterPro" id="IPR016053">
    <property type="entry name" value="Haem_Oase-like"/>
</dbReference>
<keyword evidence="1" id="KW-0349">Heme</keyword>
<dbReference type="CDD" id="cd19165">
    <property type="entry name" value="HemeO"/>
    <property type="match status" value="1"/>
</dbReference>
<gene>
    <name evidence="6" type="primary">HMOX2</name>
    <name evidence="6" type="ORF">FOZ62_025614</name>
</gene>
<dbReference type="InterPro" id="IPR002051">
    <property type="entry name" value="Haem_Oase"/>
</dbReference>
<evidence type="ECO:0000256" key="1">
    <source>
        <dbReference type="ARBA" id="ARBA00022617"/>
    </source>
</evidence>
<name>A0A7J6U649_PEROL</name>
<dbReference type="PANTHER" id="PTHR10720:SF0">
    <property type="entry name" value="HEME OXYGENASE"/>
    <property type="match status" value="1"/>
</dbReference>
<evidence type="ECO:0000256" key="4">
    <source>
        <dbReference type="SAM" id="Coils"/>
    </source>
</evidence>
<dbReference type="InterPro" id="IPR016084">
    <property type="entry name" value="Haem_Oase-like_multi-hlx"/>
</dbReference>
<dbReference type="AlphaFoldDB" id="A0A7J6U649"/>
<keyword evidence="4" id="KW-0175">Coiled coil</keyword>
<accession>A0A7J6U649</accession>
<keyword evidence="3" id="KW-0408">Iron</keyword>
<dbReference type="Gene3D" id="1.20.910.10">
    <property type="entry name" value="Heme oxygenase-like"/>
    <property type="match status" value="1"/>
</dbReference>
<dbReference type="GO" id="GO:0006788">
    <property type="term" value="P:heme oxidation"/>
    <property type="evidence" value="ECO:0007669"/>
    <property type="project" value="InterPro"/>
</dbReference>
<organism evidence="6 7">
    <name type="scientific">Perkinsus olseni</name>
    <name type="common">Perkinsus atlanticus</name>
    <dbReference type="NCBI Taxonomy" id="32597"/>
    <lineage>
        <taxon>Eukaryota</taxon>
        <taxon>Sar</taxon>
        <taxon>Alveolata</taxon>
        <taxon>Perkinsozoa</taxon>
        <taxon>Perkinsea</taxon>
        <taxon>Perkinsida</taxon>
        <taxon>Perkinsidae</taxon>
        <taxon>Perkinsus</taxon>
    </lineage>
</organism>
<feature type="region of interest" description="Disordered" evidence="5">
    <location>
        <begin position="615"/>
        <end position="651"/>
    </location>
</feature>
<evidence type="ECO:0000256" key="2">
    <source>
        <dbReference type="ARBA" id="ARBA00022723"/>
    </source>
</evidence>
<evidence type="ECO:0000256" key="5">
    <source>
        <dbReference type="SAM" id="MobiDB-lite"/>
    </source>
</evidence>
<dbReference type="SUPFAM" id="SSF48613">
    <property type="entry name" value="Heme oxygenase-like"/>
    <property type="match status" value="1"/>
</dbReference>
<feature type="non-terminal residue" evidence="6">
    <location>
        <position position="768"/>
    </location>
</feature>
<reference evidence="6 7" key="1">
    <citation type="submission" date="2020-04" db="EMBL/GenBank/DDBJ databases">
        <title>Perkinsus olseni comparative genomics.</title>
        <authorList>
            <person name="Bogema D.R."/>
        </authorList>
    </citation>
    <scope>NUCLEOTIDE SEQUENCE [LARGE SCALE GENOMIC DNA]</scope>
    <source>
        <strain evidence="6">ATCC PRA-205</strain>
    </source>
</reference>
<sequence length="768" mass="84494">MYFSNSAAHANGYPYSSDELFDSTIVSPLVTVELKKDAAHYPAIEKEGCPFKVITGLGRRLSELSDSHKAHDGAGGGSQAHQVFQKVSVEPVTRRLRLETSKLHRAAENVLYVRRFLKGGVSREEYVQFILGLYHVYSVMEGRLDTAVQAGNRLCQAVDFREVRRVDSLRRDLNELVGVEEAEKLIECPMRPAVRAYCDRLSSVPPTMLLAHCYTRYLGDLSGGQILRKAAKRHLGRDCPTHFYEFEEIGGNCQVMKDRYKSAIDSCGIAAEVADALVEESLCAYALNVQLFEEMDYMNGYASRVRTLQEIMDSAQSGTFGLELRQGQQAPGKRGSALKHIVSSSSAVGGMMPRDAGPSLVIPTTTAAARSPQAEVHDVVSAVREKEEAVQGVSTHDTRPADDDEDMKKSQTGLLRGLKAPISVVVMADEKTYSCKGLVTEELMNTVEAEAEACKAQSALDLAMSYAMSTQLSSDSAAQLVAWRAEKDRLHEEKAEAERARAEKERLARSVYDDRVARWATLDAQISEALAGIDVGAFHRDAMRYGECDWSHVPLIGGEEGAEAQQIVFQSEAKARAKLLAVDFDEMLESHAAGQQAEGDSVALHWRKMIDVEAGASSSPITPQGDDAKASSGPDSVVRTHTEATEPPYRSLSSERVERCRCGANGRRRLDEAGLLCVNCDGYVDSRYPPEAYLEVELSRTIDGPRTLVDKLSHSSVPSASPYRHRFSVLSLNKMTALVVCFDINRIDRLRRGLRDLDLRVAGIFDAD</sequence>
<proteinExistence type="predicted"/>
<dbReference type="GO" id="GO:0046872">
    <property type="term" value="F:metal ion binding"/>
    <property type="evidence" value="ECO:0007669"/>
    <property type="project" value="UniProtKB-KW"/>
</dbReference>
<dbReference type="EMBL" id="JABANM010002214">
    <property type="protein sequence ID" value="KAF4752938.1"/>
    <property type="molecule type" value="Genomic_DNA"/>
</dbReference>
<protein>
    <submittedName>
        <fullName evidence="6">Heme oxygenase 2</fullName>
    </submittedName>
</protein>
<dbReference type="PRINTS" id="PR00088">
    <property type="entry name" value="HAEMOXYGNASE"/>
</dbReference>